<dbReference type="PANTHER" id="PTHR48045:SF30">
    <property type="entry name" value="UDP-GLYCOSYLTRANSFERASE 76H1-LIKE"/>
    <property type="match status" value="1"/>
</dbReference>
<dbReference type="SUPFAM" id="SSF53756">
    <property type="entry name" value="UDP-Glycosyltransferase/glycogen phosphorylase"/>
    <property type="match status" value="1"/>
</dbReference>
<dbReference type="STRING" id="35608.A0A2U1PX43"/>
<keyword evidence="1 2" id="KW-0808">Transferase</keyword>
<protein>
    <submittedName>
        <fullName evidence="2">UDP-glycosyltransferase 76H1</fullName>
    </submittedName>
</protein>
<dbReference type="PANTHER" id="PTHR48045">
    <property type="entry name" value="UDP-GLYCOSYLTRANSFERASE 72B1"/>
    <property type="match status" value="1"/>
</dbReference>
<evidence type="ECO:0000313" key="3">
    <source>
        <dbReference type="Proteomes" id="UP000245207"/>
    </source>
</evidence>
<dbReference type="EMBL" id="PKPP01000642">
    <property type="protein sequence ID" value="PWA90273.1"/>
    <property type="molecule type" value="Genomic_DNA"/>
</dbReference>
<evidence type="ECO:0000256" key="1">
    <source>
        <dbReference type="ARBA" id="ARBA00022679"/>
    </source>
</evidence>
<dbReference type="Gene3D" id="3.40.50.2000">
    <property type="entry name" value="Glycogen Phosphorylase B"/>
    <property type="match status" value="1"/>
</dbReference>
<keyword evidence="3" id="KW-1185">Reference proteome</keyword>
<accession>A0A2U1PX43</accession>
<proteinExistence type="predicted"/>
<gene>
    <name evidence="2" type="ORF">CTI12_AA102850</name>
</gene>
<dbReference type="GO" id="GO:0008194">
    <property type="term" value="F:UDP-glycosyltransferase activity"/>
    <property type="evidence" value="ECO:0007669"/>
    <property type="project" value="InterPro"/>
</dbReference>
<name>A0A2U1PX43_ARTAN</name>
<dbReference type="InterPro" id="IPR002213">
    <property type="entry name" value="UDP_glucos_trans"/>
</dbReference>
<comment type="caution">
    <text evidence="2">The sequence shown here is derived from an EMBL/GenBank/DDBJ whole genome shotgun (WGS) entry which is preliminary data.</text>
</comment>
<evidence type="ECO:0000313" key="2">
    <source>
        <dbReference type="EMBL" id="PWA90273.1"/>
    </source>
</evidence>
<dbReference type="Proteomes" id="UP000245207">
    <property type="component" value="Unassembled WGS sequence"/>
</dbReference>
<dbReference type="Pfam" id="PF00201">
    <property type="entry name" value="UDPGT"/>
    <property type="match status" value="1"/>
</dbReference>
<sequence>MAMPDKLFLTQMACGLVNSNLPFLWVVQPGLVHGFKRIEFFPEGLVAETKERGVIVKWALQKEVLEHNSVGGFLSHCGWNSVLCQPLSVDQFLNARYLSYEWKMGTEVVWKIGEIEGAIRRLMLSRKNVSFDMLDGDESGKSLNGSQTSSENGYKMVFLQLPKKLGIIDILSLPLETVASGAGVYHSSSIAAVLTFFSPYRSPL</sequence>
<reference evidence="2 3" key="1">
    <citation type="journal article" date="2018" name="Mol. Plant">
        <title>The genome of Artemisia annua provides insight into the evolution of Asteraceae family and artemisinin biosynthesis.</title>
        <authorList>
            <person name="Shen Q."/>
            <person name="Zhang L."/>
            <person name="Liao Z."/>
            <person name="Wang S."/>
            <person name="Yan T."/>
            <person name="Shi P."/>
            <person name="Liu M."/>
            <person name="Fu X."/>
            <person name="Pan Q."/>
            <person name="Wang Y."/>
            <person name="Lv Z."/>
            <person name="Lu X."/>
            <person name="Zhang F."/>
            <person name="Jiang W."/>
            <person name="Ma Y."/>
            <person name="Chen M."/>
            <person name="Hao X."/>
            <person name="Li L."/>
            <person name="Tang Y."/>
            <person name="Lv G."/>
            <person name="Zhou Y."/>
            <person name="Sun X."/>
            <person name="Brodelius P.E."/>
            <person name="Rose J.K.C."/>
            <person name="Tang K."/>
        </authorList>
    </citation>
    <scope>NUCLEOTIDE SEQUENCE [LARGE SCALE GENOMIC DNA]</scope>
    <source>
        <strain evidence="3">cv. Huhao1</strain>
        <tissue evidence="2">Leaf</tissue>
    </source>
</reference>
<dbReference type="AlphaFoldDB" id="A0A2U1PX43"/>
<dbReference type="OrthoDB" id="5835829at2759"/>
<organism evidence="2 3">
    <name type="scientific">Artemisia annua</name>
    <name type="common">Sweet wormwood</name>
    <dbReference type="NCBI Taxonomy" id="35608"/>
    <lineage>
        <taxon>Eukaryota</taxon>
        <taxon>Viridiplantae</taxon>
        <taxon>Streptophyta</taxon>
        <taxon>Embryophyta</taxon>
        <taxon>Tracheophyta</taxon>
        <taxon>Spermatophyta</taxon>
        <taxon>Magnoliopsida</taxon>
        <taxon>eudicotyledons</taxon>
        <taxon>Gunneridae</taxon>
        <taxon>Pentapetalae</taxon>
        <taxon>asterids</taxon>
        <taxon>campanulids</taxon>
        <taxon>Asterales</taxon>
        <taxon>Asteraceae</taxon>
        <taxon>Asteroideae</taxon>
        <taxon>Anthemideae</taxon>
        <taxon>Artemisiinae</taxon>
        <taxon>Artemisia</taxon>
    </lineage>
</organism>